<sequence>MHPSSYKSSCGIFALHMQDRMLIHGGVDFESCGWLQRIRIHVSVADMIENRSL</sequence>
<protein>
    <submittedName>
        <fullName evidence="1">Uncharacterized protein</fullName>
    </submittedName>
</protein>
<organism evidence="1 2">
    <name type="scientific">Sphaerobolus stellatus (strain SS14)</name>
    <dbReference type="NCBI Taxonomy" id="990650"/>
    <lineage>
        <taxon>Eukaryota</taxon>
        <taxon>Fungi</taxon>
        <taxon>Dikarya</taxon>
        <taxon>Basidiomycota</taxon>
        <taxon>Agaricomycotina</taxon>
        <taxon>Agaricomycetes</taxon>
        <taxon>Phallomycetidae</taxon>
        <taxon>Geastrales</taxon>
        <taxon>Sphaerobolaceae</taxon>
        <taxon>Sphaerobolus</taxon>
    </lineage>
</organism>
<dbReference type="Proteomes" id="UP000054279">
    <property type="component" value="Unassembled WGS sequence"/>
</dbReference>
<gene>
    <name evidence="1" type="ORF">M422DRAFT_37802</name>
</gene>
<name>A0A0C9TDV4_SPHS4</name>
<evidence type="ECO:0000313" key="2">
    <source>
        <dbReference type="Proteomes" id="UP000054279"/>
    </source>
</evidence>
<dbReference type="EMBL" id="KN837337">
    <property type="protein sequence ID" value="KIJ27393.1"/>
    <property type="molecule type" value="Genomic_DNA"/>
</dbReference>
<accession>A0A0C9TDV4</accession>
<keyword evidence="2" id="KW-1185">Reference proteome</keyword>
<evidence type="ECO:0000313" key="1">
    <source>
        <dbReference type="EMBL" id="KIJ27393.1"/>
    </source>
</evidence>
<proteinExistence type="predicted"/>
<dbReference type="HOGENOM" id="CLU_3070203_0_0_1"/>
<reference evidence="1 2" key="1">
    <citation type="submission" date="2014-06" db="EMBL/GenBank/DDBJ databases">
        <title>Evolutionary Origins and Diversification of the Mycorrhizal Mutualists.</title>
        <authorList>
            <consortium name="DOE Joint Genome Institute"/>
            <consortium name="Mycorrhizal Genomics Consortium"/>
            <person name="Kohler A."/>
            <person name="Kuo A."/>
            <person name="Nagy L.G."/>
            <person name="Floudas D."/>
            <person name="Copeland A."/>
            <person name="Barry K.W."/>
            <person name="Cichocki N."/>
            <person name="Veneault-Fourrey C."/>
            <person name="LaButti K."/>
            <person name="Lindquist E.A."/>
            <person name="Lipzen A."/>
            <person name="Lundell T."/>
            <person name="Morin E."/>
            <person name="Murat C."/>
            <person name="Riley R."/>
            <person name="Ohm R."/>
            <person name="Sun H."/>
            <person name="Tunlid A."/>
            <person name="Henrissat B."/>
            <person name="Grigoriev I.V."/>
            <person name="Hibbett D.S."/>
            <person name="Martin F."/>
        </authorList>
    </citation>
    <scope>NUCLEOTIDE SEQUENCE [LARGE SCALE GENOMIC DNA]</scope>
    <source>
        <strain evidence="1 2">SS14</strain>
    </source>
</reference>
<dbReference type="AlphaFoldDB" id="A0A0C9TDV4"/>